<feature type="region of interest" description="Disordered" evidence="5">
    <location>
        <begin position="312"/>
        <end position="358"/>
    </location>
</feature>
<evidence type="ECO:0000313" key="8">
    <source>
        <dbReference type="Proteomes" id="UP000034680"/>
    </source>
</evidence>
<gene>
    <name evidence="7" type="ORF">UCDDA912_g02256</name>
</gene>
<feature type="transmembrane region" description="Helical" evidence="6">
    <location>
        <begin position="259"/>
        <end position="278"/>
    </location>
</feature>
<dbReference type="GO" id="GO:0016020">
    <property type="term" value="C:membrane"/>
    <property type="evidence" value="ECO:0007669"/>
    <property type="project" value="UniProtKB-SubCell"/>
</dbReference>
<dbReference type="InterPro" id="IPR050829">
    <property type="entry name" value="CorA_MIT"/>
</dbReference>
<evidence type="ECO:0000256" key="3">
    <source>
        <dbReference type="ARBA" id="ARBA00022989"/>
    </source>
</evidence>
<dbReference type="EMBL" id="LCUC01000072">
    <property type="protein sequence ID" value="KKY37742.1"/>
    <property type="molecule type" value="Genomic_DNA"/>
</dbReference>
<dbReference type="AlphaFoldDB" id="A0A0G2FU96"/>
<dbReference type="Pfam" id="PF01544">
    <property type="entry name" value="CorA"/>
    <property type="match status" value="1"/>
</dbReference>
<feature type="transmembrane region" description="Helical" evidence="6">
    <location>
        <begin position="192"/>
        <end position="214"/>
    </location>
</feature>
<evidence type="ECO:0000256" key="4">
    <source>
        <dbReference type="ARBA" id="ARBA00023136"/>
    </source>
</evidence>
<dbReference type="GO" id="GO:0046873">
    <property type="term" value="F:metal ion transmembrane transporter activity"/>
    <property type="evidence" value="ECO:0007669"/>
    <property type="project" value="InterPro"/>
</dbReference>
<name>A0A0G2FU96_9PEZI</name>
<dbReference type="InterPro" id="IPR002523">
    <property type="entry name" value="MgTranspt_CorA/ZnTranspt_ZntB"/>
</dbReference>
<comment type="caution">
    <text evidence="7">The sequence shown here is derived from an EMBL/GenBank/DDBJ whole genome shotgun (WGS) entry which is preliminary data.</text>
</comment>
<dbReference type="Gene3D" id="1.20.58.340">
    <property type="entry name" value="Magnesium transport protein CorA, transmembrane region"/>
    <property type="match status" value="1"/>
</dbReference>
<sequence length="358" mass="40185">MDIFSESIGNVTISFEHLWEWTGRVGSFAKPGYLPTNLSDFVIPLLNIKKEGELQREIKDIIDELDIMIYISTQQRDVMKKFKKEVTHILDPLGMWKDKLTTTPIAGTQGDGAKDADTKKRHDDYFWFVNTAEELLSDVDDQIGELEGLKKSAESTSTSLDHLLNLKQQQASVFQTWQSTKQAEETMRQGRAIIIFTVMTIIFLPLGFIASIFGMNNKQISGDEMPMTLRSQFRYMFSISTGIICFALVIAFSDYVRTVIWLLYKYLITVTVIKSGLYDRVYLSLDWKSRDLVRKVEDRVTKMKAEVKAARQKRVKAHSRHLDPAGEGSPGGDDTRDGGSGSGAAARLNSTATGAGDG</sequence>
<reference evidence="7 8" key="1">
    <citation type="submission" date="2015-05" db="EMBL/GenBank/DDBJ databases">
        <title>Distinctive expansion of gene families associated with plant cell wall degradation and secondary metabolism in the genomes of grapevine trunk pathogens.</title>
        <authorList>
            <person name="Lawrence D.P."/>
            <person name="Travadon R."/>
            <person name="Rolshausen P.E."/>
            <person name="Baumgartner K."/>
        </authorList>
    </citation>
    <scope>NUCLEOTIDE SEQUENCE [LARGE SCALE GENOMIC DNA]</scope>
    <source>
        <strain evidence="7">DA912</strain>
    </source>
</reference>
<protein>
    <submittedName>
        <fullName evidence="7">Putative ankyrin repeat protein</fullName>
    </submittedName>
</protein>
<proteinExistence type="predicted"/>
<dbReference type="STRING" id="1214573.A0A0G2FU96"/>
<evidence type="ECO:0000313" key="7">
    <source>
        <dbReference type="EMBL" id="KKY37742.1"/>
    </source>
</evidence>
<evidence type="ECO:0000256" key="5">
    <source>
        <dbReference type="SAM" id="MobiDB-lite"/>
    </source>
</evidence>
<feature type="transmembrane region" description="Helical" evidence="6">
    <location>
        <begin position="235"/>
        <end position="253"/>
    </location>
</feature>
<dbReference type="SUPFAM" id="SSF144083">
    <property type="entry name" value="Magnesium transport protein CorA, transmembrane region"/>
    <property type="match status" value="1"/>
</dbReference>
<dbReference type="OrthoDB" id="341259at2759"/>
<dbReference type="PANTHER" id="PTHR47685">
    <property type="entry name" value="MAGNESIUM TRANSPORT PROTEIN CORA"/>
    <property type="match status" value="1"/>
</dbReference>
<accession>A0A0G2FU96</accession>
<comment type="subcellular location">
    <subcellularLocation>
        <location evidence="1">Membrane</location>
        <topology evidence="1">Multi-pass membrane protein</topology>
    </subcellularLocation>
</comment>
<reference evidence="7 8" key="2">
    <citation type="submission" date="2015-05" db="EMBL/GenBank/DDBJ databases">
        <authorList>
            <person name="Morales-Cruz A."/>
            <person name="Amrine K.C."/>
            <person name="Cantu D."/>
        </authorList>
    </citation>
    <scope>NUCLEOTIDE SEQUENCE [LARGE SCALE GENOMIC DNA]</scope>
    <source>
        <strain evidence="7">DA912</strain>
    </source>
</reference>
<evidence type="ECO:0000256" key="1">
    <source>
        <dbReference type="ARBA" id="ARBA00004141"/>
    </source>
</evidence>
<dbReference type="PANTHER" id="PTHR47685:SF1">
    <property type="entry name" value="MAGNESIUM TRANSPORT PROTEIN CORA"/>
    <property type="match status" value="1"/>
</dbReference>
<keyword evidence="3 6" id="KW-1133">Transmembrane helix</keyword>
<dbReference type="Proteomes" id="UP000034680">
    <property type="component" value="Unassembled WGS sequence"/>
</dbReference>
<keyword evidence="8" id="KW-1185">Reference proteome</keyword>
<evidence type="ECO:0000256" key="6">
    <source>
        <dbReference type="SAM" id="Phobius"/>
    </source>
</evidence>
<feature type="compositionally biased region" description="Polar residues" evidence="5">
    <location>
        <begin position="348"/>
        <end position="358"/>
    </location>
</feature>
<dbReference type="InterPro" id="IPR045863">
    <property type="entry name" value="CorA_TM1_TM2"/>
</dbReference>
<keyword evidence="2 6" id="KW-0812">Transmembrane</keyword>
<organism evidence="7 8">
    <name type="scientific">Diaporthe ampelina</name>
    <dbReference type="NCBI Taxonomy" id="1214573"/>
    <lineage>
        <taxon>Eukaryota</taxon>
        <taxon>Fungi</taxon>
        <taxon>Dikarya</taxon>
        <taxon>Ascomycota</taxon>
        <taxon>Pezizomycotina</taxon>
        <taxon>Sordariomycetes</taxon>
        <taxon>Sordariomycetidae</taxon>
        <taxon>Diaporthales</taxon>
        <taxon>Diaporthaceae</taxon>
        <taxon>Diaporthe</taxon>
    </lineage>
</organism>
<keyword evidence="4 6" id="KW-0472">Membrane</keyword>
<evidence type="ECO:0000256" key="2">
    <source>
        <dbReference type="ARBA" id="ARBA00022692"/>
    </source>
</evidence>